<dbReference type="Pfam" id="PF01717">
    <property type="entry name" value="Meth_synt_2"/>
    <property type="match status" value="1"/>
</dbReference>
<evidence type="ECO:0000259" key="1">
    <source>
        <dbReference type="Pfam" id="PF01717"/>
    </source>
</evidence>
<dbReference type="SUPFAM" id="SSF51726">
    <property type="entry name" value="UROD/MetE-like"/>
    <property type="match status" value="1"/>
</dbReference>
<accession>A0A0R3E4H9</accession>
<dbReference type="InterPro" id="IPR002629">
    <property type="entry name" value="Met_Synth_C/arc"/>
</dbReference>
<dbReference type="Gene3D" id="3.20.20.210">
    <property type="match status" value="1"/>
</dbReference>
<dbReference type="OrthoDB" id="244285at2"/>
<gene>
    <name evidence="2" type="ORF">AOQ71_04045</name>
</gene>
<sequence length="390" mass="43254">MKISTDRILTTHVGSLPRPSALEEMLLAKEKSELDADRNPLLAASVSLAVLDIVKKQSIIGLSVIDDGEMSKYAYSTYARERMTGLTGVDQPLALSELADFSNFAKRVNLDIKTPACVGPIAYQGEAAVATDIANLKAALDMVPVEEAFMNASSPGIMAHYMPNKYYPSQEAYLYALADAMKTEYDVIAASGILLQIDCPDLALGRHFRAKPMDVAEFRKEIALHVEVLNHALRDIPADRMRLHLCWGNYESPHHHDIDLHEIFDIIIKARPMALLLEAANPRHSHEWSLFKQTRLPDDKILVPGVIDTCTNYIEHPEVVAQRIEQYANLVGRERVIAGTDCGFASFATFHTVDPDIAWRKLESLVQGAEIASRRLWNANARPSVQAVAS</sequence>
<reference evidence="2 3" key="1">
    <citation type="submission" date="2015-09" db="EMBL/GenBank/DDBJ databases">
        <title>Draft Genome Sequence of Bradyrhizobium manausense Strain BR 3351T, a Novel Symbiotic Nitrogen-Fixing Alphaproteobacterium Isolated from Brazilian Amazon Rain Forest.</title>
        <authorList>
            <person name="De Araujo J.L."/>
            <person name="Zilli J.E."/>
        </authorList>
    </citation>
    <scope>NUCLEOTIDE SEQUENCE [LARGE SCALE GENOMIC DNA]</scope>
    <source>
        <strain evidence="2 3">BR3351</strain>
    </source>
</reference>
<dbReference type="PANTHER" id="PTHR43844">
    <property type="entry name" value="METHIONINE SYNTHASE"/>
    <property type="match status" value="1"/>
</dbReference>
<organism evidence="2 3">
    <name type="scientific">Bradyrhizobium manausense</name>
    <dbReference type="NCBI Taxonomy" id="989370"/>
    <lineage>
        <taxon>Bacteria</taxon>
        <taxon>Pseudomonadati</taxon>
        <taxon>Pseudomonadota</taxon>
        <taxon>Alphaproteobacteria</taxon>
        <taxon>Hyphomicrobiales</taxon>
        <taxon>Nitrobacteraceae</taxon>
        <taxon>Bradyrhizobium</taxon>
    </lineage>
</organism>
<dbReference type="CDD" id="cd03311">
    <property type="entry name" value="CIMS_C_terminal_like"/>
    <property type="match status" value="1"/>
</dbReference>
<feature type="domain" description="Cobalamin-independent methionine synthase MetE C-terminal/archaeal" evidence="1">
    <location>
        <begin position="9"/>
        <end position="346"/>
    </location>
</feature>
<dbReference type="RefSeq" id="WP_057742136.1">
    <property type="nucleotide sequence ID" value="NZ_LJYG01000019.1"/>
</dbReference>
<name>A0A0R3E4H9_9BRAD</name>
<dbReference type="InterPro" id="IPR038071">
    <property type="entry name" value="UROD/MetE-like_sf"/>
</dbReference>
<dbReference type="GO" id="GO:0003871">
    <property type="term" value="F:5-methyltetrahydropteroyltriglutamate-homocysteine S-methyltransferase activity"/>
    <property type="evidence" value="ECO:0007669"/>
    <property type="project" value="InterPro"/>
</dbReference>
<evidence type="ECO:0000313" key="3">
    <source>
        <dbReference type="Proteomes" id="UP000051936"/>
    </source>
</evidence>
<dbReference type="PANTHER" id="PTHR43844:SF2">
    <property type="entry name" value="SYNTHASE, VITAMIN-B12 INDEPENDENT, PUTATIVE (AFU_ORTHOLOGUE AFUA_3G12060)-RELATED"/>
    <property type="match status" value="1"/>
</dbReference>
<dbReference type="EMBL" id="LJYG01000019">
    <property type="protein sequence ID" value="KRQ17035.1"/>
    <property type="molecule type" value="Genomic_DNA"/>
</dbReference>
<comment type="caution">
    <text evidence="2">The sequence shown here is derived from an EMBL/GenBank/DDBJ whole genome shotgun (WGS) entry which is preliminary data.</text>
</comment>
<dbReference type="STRING" id="989370.AOQ71_04045"/>
<proteinExistence type="predicted"/>
<evidence type="ECO:0000313" key="2">
    <source>
        <dbReference type="EMBL" id="KRQ17035.1"/>
    </source>
</evidence>
<dbReference type="AlphaFoldDB" id="A0A0R3E4H9"/>
<protein>
    <submittedName>
        <fullName evidence="2">Enterotoxin</fullName>
    </submittedName>
</protein>
<dbReference type="Proteomes" id="UP000051936">
    <property type="component" value="Unassembled WGS sequence"/>
</dbReference>
<keyword evidence="3" id="KW-1185">Reference proteome</keyword>
<dbReference type="GO" id="GO:0008270">
    <property type="term" value="F:zinc ion binding"/>
    <property type="evidence" value="ECO:0007669"/>
    <property type="project" value="InterPro"/>
</dbReference>
<dbReference type="GO" id="GO:0009086">
    <property type="term" value="P:methionine biosynthetic process"/>
    <property type="evidence" value="ECO:0007669"/>
    <property type="project" value="InterPro"/>
</dbReference>